<name>A0ABN2KWV6_9ACTN</name>
<accession>A0ABN2KWV6</accession>
<dbReference type="Proteomes" id="UP001500655">
    <property type="component" value="Unassembled WGS sequence"/>
</dbReference>
<keyword evidence="1" id="KW-0378">Hydrolase</keyword>
<dbReference type="Gene3D" id="1.10.150.240">
    <property type="entry name" value="Putative phosphatase, domain 2"/>
    <property type="match status" value="1"/>
</dbReference>
<reference evidence="1 2" key="1">
    <citation type="journal article" date="2019" name="Int. J. Syst. Evol. Microbiol.">
        <title>The Global Catalogue of Microorganisms (GCM) 10K type strain sequencing project: providing services to taxonomists for standard genome sequencing and annotation.</title>
        <authorList>
            <consortium name="The Broad Institute Genomics Platform"/>
            <consortium name="The Broad Institute Genome Sequencing Center for Infectious Disease"/>
            <person name="Wu L."/>
            <person name="Ma J."/>
        </authorList>
    </citation>
    <scope>NUCLEOTIDE SEQUENCE [LARGE SCALE GENOMIC DNA]</scope>
    <source>
        <strain evidence="1 2">JCM 13249</strain>
    </source>
</reference>
<gene>
    <name evidence="1" type="ORF">GCM10009681_44290</name>
</gene>
<dbReference type="InterPro" id="IPR023198">
    <property type="entry name" value="PGP-like_dom2"/>
</dbReference>
<proteinExistence type="predicted"/>
<dbReference type="PANTHER" id="PTHR43611">
    <property type="entry name" value="ALPHA-D-GLUCOSE 1-PHOSPHATE PHOSPHATASE"/>
    <property type="match status" value="1"/>
</dbReference>
<dbReference type="InterPro" id="IPR023214">
    <property type="entry name" value="HAD_sf"/>
</dbReference>
<evidence type="ECO:0000313" key="2">
    <source>
        <dbReference type="Proteomes" id="UP001500655"/>
    </source>
</evidence>
<dbReference type="PRINTS" id="PR00413">
    <property type="entry name" value="HADHALOGNASE"/>
</dbReference>
<dbReference type="InterPro" id="IPR006439">
    <property type="entry name" value="HAD-SF_hydro_IA"/>
</dbReference>
<comment type="caution">
    <text evidence="1">The sequence shown here is derived from an EMBL/GenBank/DDBJ whole genome shotgun (WGS) entry which is preliminary data.</text>
</comment>
<keyword evidence="2" id="KW-1185">Reference proteome</keyword>
<dbReference type="NCBIfam" id="TIGR01509">
    <property type="entry name" value="HAD-SF-IA-v3"/>
    <property type="match status" value="1"/>
</dbReference>
<dbReference type="GO" id="GO:0016787">
    <property type="term" value="F:hydrolase activity"/>
    <property type="evidence" value="ECO:0007669"/>
    <property type="project" value="UniProtKB-KW"/>
</dbReference>
<sequence length="192" mass="20602">MTHLVVDLGGVLFRFDHLRRLDVLAGLFGLPAARVDELLWASGFNADCDAGRYGSADLVRARIRATVGFAGTDEELDDAWCAAYAPNAGVLDALTARCDARTLSVFTNNGPLEEAALPRLYPAVFAPFDHLFFTWRLGCRKPDPAAFSAVARALGPDSTEILFVDDSAVNVAAARAVGWRAARFGPDGLECT</sequence>
<protein>
    <submittedName>
        <fullName evidence="1">HAD-IA family hydrolase</fullName>
    </submittedName>
</protein>
<dbReference type="Gene3D" id="3.40.50.1000">
    <property type="entry name" value="HAD superfamily/HAD-like"/>
    <property type="match status" value="1"/>
</dbReference>
<dbReference type="InterPro" id="IPR036412">
    <property type="entry name" value="HAD-like_sf"/>
</dbReference>
<dbReference type="Pfam" id="PF00702">
    <property type="entry name" value="Hydrolase"/>
    <property type="match status" value="1"/>
</dbReference>
<organism evidence="1 2">
    <name type="scientific">Luedemannella helvata</name>
    <dbReference type="NCBI Taxonomy" id="349315"/>
    <lineage>
        <taxon>Bacteria</taxon>
        <taxon>Bacillati</taxon>
        <taxon>Actinomycetota</taxon>
        <taxon>Actinomycetes</taxon>
        <taxon>Micromonosporales</taxon>
        <taxon>Micromonosporaceae</taxon>
        <taxon>Luedemannella</taxon>
    </lineage>
</organism>
<dbReference type="SUPFAM" id="SSF56784">
    <property type="entry name" value="HAD-like"/>
    <property type="match status" value="1"/>
</dbReference>
<evidence type="ECO:0000313" key="1">
    <source>
        <dbReference type="EMBL" id="GAA1768273.1"/>
    </source>
</evidence>
<dbReference type="RefSeq" id="WP_344085269.1">
    <property type="nucleotide sequence ID" value="NZ_BAAALS010000025.1"/>
</dbReference>
<dbReference type="EMBL" id="BAAALS010000025">
    <property type="protein sequence ID" value="GAA1768273.1"/>
    <property type="molecule type" value="Genomic_DNA"/>
</dbReference>
<dbReference type="PANTHER" id="PTHR43611:SF3">
    <property type="entry name" value="FLAVIN MONONUCLEOTIDE HYDROLASE 1, CHLOROPLATIC"/>
    <property type="match status" value="1"/>
</dbReference>